<accession>A0A336K7R3</accession>
<dbReference type="EMBL" id="UFQS01000186">
    <property type="protein sequence ID" value="SSX00944.1"/>
    <property type="molecule type" value="Genomic_DNA"/>
</dbReference>
<proteinExistence type="inferred from homology"/>
<organism evidence="6">
    <name type="scientific">Culicoides sonorensis</name>
    <name type="common">Biting midge</name>
    <dbReference type="NCBI Taxonomy" id="179676"/>
    <lineage>
        <taxon>Eukaryota</taxon>
        <taxon>Metazoa</taxon>
        <taxon>Ecdysozoa</taxon>
        <taxon>Arthropoda</taxon>
        <taxon>Hexapoda</taxon>
        <taxon>Insecta</taxon>
        <taxon>Pterygota</taxon>
        <taxon>Neoptera</taxon>
        <taxon>Endopterygota</taxon>
        <taxon>Diptera</taxon>
        <taxon>Nematocera</taxon>
        <taxon>Chironomoidea</taxon>
        <taxon>Ceratopogonidae</taxon>
        <taxon>Ceratopogoninae</taxon>
        <taxon>Culicoides</taxon>
        <taxon>Monoculicoides</taxon>
    </lineage>
</organism>
<dbReference type="OMA" id="DLICIVI"/>
<evidence type="ECO:0000256" key="4">
    <source>
        <dbReference type="RuleBase" id="RU003718"/>
    </source>
</evidence>
<reference evidence="6" key="1">
    <citation type="submission" date="2018-04" db="EMBL/GenBank/DDBJ databases">
        <authorList>
            <person name="Go L.Y."/>
            <person name="Mitchell J.A."/>
        </authorList>
    </citation>
    <scope>NUCLEOTIDE SEQUENCE</scope>
    <source>
        <tissue evidence="6">Whole organism</tissue>
    </source>
</reference>
<dbReference type="EMBL" id="UFQT01000186">
    <property type="protein sequence ID" value="SSX21324.1"/>
    <property type="molecule type" value="Genomic_DNA"/>
</dbReference>
<dbReference type="InterPro" id="IPR035595">
    <property type="entry name" value="UDP_glycos_trans_CS"/>
</dbReference>
<keyword evidence="5" id="KW-0732">Signal</keyword>
<dbReference type="Gene3D" id="3.40.50.2000">
    <property type="entry name" value="Glycogen Phosphorylase B"/>
    <property type="match status" value="1"/>
</dbReference>
<name>A0A336K7R3_CULSO</name>
<dbReference type="SUPFAM" id="SSF53756">
    <property type="entry name" value="UDP-Glycosyltransferase/glycogen phosphorylase"/>
    <property type="match status" value="1"/>
</dbReference>
<dbReference type="InterPro" id="IPR002213">
    <property type="entry name" value="UDP_glucos_trans"/>
</dbReference>
<dbReference type="VEuPathDB" id="VectorBase:CSON004396"/>
<comment type="similarity">
    <text evidence="1 4">Belongs to the UDP-glycosyltransferase family.</text>
</comment>
<comment type="catalytic activity">
    <reaction evidence="5">
        <text>glucuronate acceptor + UDP-alpha-D-glucuronate = acceptor beta-D-glucuronoside + UDP + H(+)</text>
        <dbReference type="Rhea" id="RHEA:21032"/>
        <dbReference type="ChEBI" id="CHEBI:15378"/>
        <dbReference type="ChEBI" id="CHEBI:58052"/>
        <dbReference type="ChEBI" id="CHEBI:58223"/>
        <dbReference type="ChEBI" id="CHEBI:132367"/>
        <dbReference type="ChEBI" id="CHEBI:132368"/>
        <dbReference type="EC" id="2.4.1.17"/>
    </reaction>
</comment>
<keyword evidence="5" id="KW-0472">Membrane</keyword>
<dbReference type="EC" id="2.4.1.17" evidence="5"/>
<dbReference type="Pfam" id="PF00201">
    <property type="entry name" value="UDPGT"/>
    <property type="match status" value="1"/>
</dbReference>
<dbReference type="PANTHER" id="PTHR48043">
    <property type="entry name" value="EG:EG0003.4 PROTEIN-RELATED"/>
    <property type="match status" value="1"/>
</dbReference>
<evidence type="ECO:0000313" key="7">
    <source>
        <dbReference type="EMBL" id="SSX21324.1"/>
    </source>
</evidence>
<feature type="signal peptide" evidence="5">
    <location>
        <begin position="1"/>
        <end position="26"/>
    </location>
</feature>
<evidence type="ECO:0000256" key="2">
    <source>
        <dbReference type="ARBA" id="ARBA00022676"/>
    </source>
</evidence>
<dbReference type="PANTHER" id="PTHR48043:SF159">
    <property type="entry name" value="EG:EG0003.4 PROTEIN-RELATED"/>
    <property type="match status" value="1"/>
</dbReference>
<dbReference type="AlphaFoldDB" id="A0A336K7R3"/>
<feature type="transmembrane region" description="Helical" evidence="5">
    <location>
        <begin position="484"/>
        <end position="506"/>
    </location>
</feature>
<evidence type="ECO:0000256" key="3">
    <source>
        <dbReference type="ARBA" id="ARBA00022679"/>
    </source>
</evidence>
<dbReference type="PROSITE" id="PS00375">
    <property type="entry name" value="UDPGT"/>
    <property type="match status" value="1"/>
</dbReference>
<evidence type="ECO:0000313" key="6">
    <source>
        <dbReference type="EMBL" id="SSX00944.1"/>
    </source>
</evidence>
<comment type="subcellular location">
    <subcellularLocation>
        <location evidence="5">Membrane</location>
        <topology evidence="5">Single-pass membrane protein</topology>
    </subcellularLocation>
</comment>
<keyword evidence="3 4" id="KW-0808">Transferase</keyword>
<keyword evidence="2 4" id="KW-0328">Glycosyltransferase</keyword>
<dbReference type="CDD" id="cd03784">
    <property type="entry name" value="GT1_Gtf-like"/>
    <property type="match status" value="1"/>
</dbReference>
<protein>
    <recommendedName>
        <fullName evidence="5">UDP-glucuronosyltransferase</fullName>
        <ecNumber evidence="5">2.4.1.17</ecNumber>
    </recommendedName>
</protein>
<evidence type="ECO:0000256" key="1">
    <source>
        <dbReference type="ARBA" id="ARBA00009995"/>
    </source>
</evidence>
<sequence length="524" mass="60019">MKLIPILEKIISLTFCLDFCLNYCDAANILAIFHTPSKSHLLLAQPLLFELAREGHEVTVVSPFPEKNPPKGYIDIAVPEVIEFTRDHWKTIFDHVNDDYFTIITRMIKSCAVMTNNTLTHPKVKKLISNSMSVKFDLLFIEVFLNDAFLGFAELFDCPVIVMSTVGMTPWANDYIGNPTPISYLHNGLLPYSDKMSIKEKFISLAVNVVERLITYFYLHPKQNAIFSFNFPNSQKTLSELRKEKVSVLFLNSHSSFTSPRPYFKNVVEVGGMQIKNDTNEELPEDIKKFMDEADYGVILFAMGSNLKPSLMHNSTKEAILSGLASLPQKIILKWDDPHVQVDPNKFLVKTWVPQNLILNHKNTKVFITHGGLLSCFEAVNYAVPILGIPMFGDQTSNVDMAEKGGWGLKLKYTDITIETLREKLIKLTEDSSYQEMINNISMLYRDQLVPPLNLARYWVEYVIKHKGAYHLKSSVLDLKYYQFYNLDLLLILSLILFVMNLIFTLTKNKIMNRLKTATKEKLM</sequence>
<keyword evidence="5" id="KW-0812">Transmembrane</keyword>
<gene>
    <name evidence="6" type="primary">CSON004396</name>
</gene>
<evidence type="ECO:0000256" key="5">
    <source>
        <dbReference type="RuleBase" id="RU362059"/>
    </source>
</evidence>
<reference evidence="7" key="2">
    <citation type="submission" date="2018-07" db="EMBL/GenBank/DDBJ databases">
        <authorList>
            <person name="Quirk P.G."/>
            <person name="Krulwich T.A."/>
        </authorList>
    </citation>
    <scope>NUCLEOTIDE SEQUENCE</scope>
</reference>
<feature type="chain" id="PRO_5033858192" description="UDP-glucuronosyltransferase" evidence="5">
    <location>
        <begin position="27"/>
        <end position="524"/>
    </location>
</feature>
<dbReference type="GO" id="GO:0015020">
    <property type="term" value="F:glucuronosyltransferase activity"/>
    <property type="evidence" value="ECO:0007669"/>
    <property type="project" value="UniProtKB-EC"/>
</dbReference>
<keyword evidence="5" id="KW-1133">Transmembrane helix</keyword>
<dbReference type="GO" id="GO:0016020">
    <property type="term" value="C:membrane"/>
    <property type="evidence" value="ECO:0007669"/>
    <property type="project" value="UniProtKB-SubCell"/>
</dbReference>
<dbReference type="FunFam" id="3.40.50.2000:FF:000050">
    <property type="entry name" value="UDP-glucuronosyltransferase"/>
    <property type="match status" value="1"/>
</dbReference>
<dbReference type="InterPro" id="IPR050271">
    <property type="entry name" value="UDP-glycosyltransferase"/>
</dbReference>